<dbReference type="GO" id="GO:0009249">
    <property type="term" value="P:protein lipoylation"/>
    <property type="evidence" value="ECO:0007669"/>
    <property type="project" value="InterPro"/>
</dbReference>
<keyword evidence="5" id="KW-0012">Acyltransferase</keyword>
<dbReference type="PROSITE" id="PS01313">
    <property type="entry name" value="LIPB"/>
    <property type="match status" value="1"/>
</dbReference>
<name>A0A167IDT1_CALVF</name>
<proteinExistence type="inferred from homology"/>
<evidence type="ECO:0000256" key="3">
    <source>
        <dbReference type="ARBA" id="ARBA00012334"/>
    </source>
</evidence>
<dbReference type="InterPro" id="IPR004143">
    <property type="entry name" value="BPL_LPL_catalytic"/>
</dbReference>
<dbReference type="InterPro" id="IPR000544">
    <property type="entry name" value="Octanoyltransferase"/>
</dbReference>
<dbReference type="GO" id="GO:0033819">
    <property type="term" value="F:lipoyl(octanoyl) transferase activity"/>
    <property type="evidence" value="ECO:0007669"/>
    <property type="project" value="UniProtKB-EC"/>
</dbReference>
<evidence type="ECO:0000256" key="1">
    <source>
        <dbReference type="ARBA" id="ARBA00004821"/>
    </source>
</evidence>
<dbReference type="OrthoDB" id="19908at2759"/>
<dbReference type="NCBIfam" id="TIGR00214">
    <property type="entry name" value="lipB"/>
    <property type="match status" value="1"/>
</dbReference>
<sequence>MSTSLPPVLYHIFRTPLPYLPTLALQNQIHAWQLTLRKSLPPSSSQQPDILLLLQHRPVYTAGRREIEGKEVEASKLTRLGADWVKSDRGGLTTFHGPGQLVGYPLWDIGRMGVRHSPSHSRSLSARCFVDKLEDTLRQYLLLTHSIPTLNPSPSPGLFLSPTLKLASLGISIRHRLTSHGFSLNVTPEPIAWFGQIVACGLPGVSAGCMTDELAKAGWTGGEFALPVESVAQGVAEAFGNRFGRGMRPLTREGLEGLEGGREVCDAIRGLEEEARGLERWEATPRVGTWLGPV</sequence>
<dbReference type="AlphaFoldDB" id="A0A167IDT1"/>
<evidence type="ECO:0000259" key="6">
    <source>
        <dbReference type="PROSITE" id="PS51733"/>
    </source>
</evidence>
<keyword evidence="8" id="KW-1185">Reference proteome</keyword>
<dbReference type="InterPro" id="IPR045864">
    <property type="entry name" value="aa-tRNA-synth_II/BPL/LPL"/>
</dbReference>
<dbReference type="Gene3D" id="3.30.930.10">
    <property type="entry name" value="Bira Bifunctional Protein, Domain 2"/>
    <property type="match status" value="1"/>
</dbReference>
<gene>
    <name evidence="7" type="ORF">CALVIDRAFT_520082</name>
</gene>
<dbReference type="PANTHER" id="PTHR10993:SF7">
    <property type="entry name" value="LIPOYLTRANSFERASE 2, MITOCHONDRIAL-RELATED"/>
    <property type="match status" value="1"/>
</dbReference>
<dbReference type="InterPro" id="IPR020605">
    <property type="entry name" value="Octanoyltransferase_CS"/>
</dbReference>
<evidence type="ECO:0000313" key="8">
    <source>
        <dbReference type="Proteomes" id="UP000076738"/>
    </source>
</evidence>
<dbReference type="UniPathway" id="UPA00538">
    <property type="reaction ID" value="UER00592"/>
</dbReference>
<dbReference type="PROSITE" id="PS51733">
    <property type="entry name" value="BPL_LPL_CATALYTIC"/>
    <property type="match status" value="1"/>
</dbReference>
<dbReference type="Proteomes" id="UP000076738">
    <property type="component" value="Unassembled WGS sequence"/>
</dbReference>
<dbReference type="PANTHER" id="PTHR10993">
    <property type="entry name" value="OCTANOYLTRANSFERASE"/>
    <property type="match status" value="1"/>
</dbReference>
<dbReference type="EMBL" id="KV417309">
    <property type="protein sequence ID" value="KZO92547.1"/>
    <property type="molecule type" value="Genomic_DNA"/>
</dbReference>
<organism evidence="7 8">
    <name type="scientific">Calocera viscosa (strain TUFC12733)</name>
    <dbReference type="NCBI Taxonomy" id="1330018"/>
    <lineage>
        <taxon>Eukaryota</taxon>
        <taxon>Fungi</taxon>
        <taxon>Dikarya</taxon>
        <taxon>Basidiomycota</taxon>
        <taxon>Agaricomycotina</taxon>
        <taxon>Dacrymycetes</taxon>
        <taxon>Dacrymycetales</taxon>
        <taxon>Dacrymycetaceae</taxon>
        <taxon>Calocera</taxon>
    </lineage>
</organism>
<accession>A0A167IDT1</accession>
<evidence type="ECO:0000256" key="5">
    <source>
        <dbReference type="ARBA" id="ARBA00023315"/>
    </source>
</evidence>
<evidence type="ECO:0000256" key="2">
    <source>
        <dbReference type="ARBA" id="ARBA00007907"/>
    </source>
</evidence>
<comment type="similarity">
    <text evidence="2">Belongs to the LipB family.</text>
</comment>
<evidence type="ECO:0000313" key="7">
    <source>
        <dbReference type="EMBL" id="KZO92547.1"/>
    </source>
</evidence>
<dbReference type="STRING" id="1330018.A0A167IDT1"/>
<protein>
    <recommendedName>
        <fullName evidence="3">lipoyl(octanoyl) transferase</fullName>
        <ecNumber evidence="3">2.3.1.181</ecNumber>
    </recommendedName>
</protein>
<dbReference type="Pfam" id="PF21948">
    <property type="entry name" value="LplA-B_cat"/>
    <property type="match status" value="1"/>
</dbReference>
<keyword evidence="4" id="KW-0808">Transferase</keyword>
<evidence type="ECO:0000256" key="4">
    <source>
        <dbReference type="ARBA" id="ARBA00022679"/>
    </source>
</evidence>
<reference evidence="7 8" key="1">
    <citation type="journal article" date="2016" name="Mol. Biol. Evol.">
        <title>Comparative Genomics of Early-Diverging Mushroom-Forming Fungi Provides Insights into the Origins of Lignocellulose Decay Capabilities.</title>
        <authorList>
            <person name="Nagy L.G."/>
            <person name="Riley R."/>
            <person name="Tritt A."/>
            <person name="Adam C."/>
            <person name="Daum C."/>
            <person name="Floudas D."/>
            <person name="Sun H."/>
            <person name="Yadav J.S."/>
            <person name="Pangilinan J."/>
            <person name="Larsson K.H."/>
            <person name="Matsuura K."/>
            <person name="Barry K."/>
            <person name="Labutti K."/>
            <person name="Kuo R."/>
            <person name="Ohm R.A."/>
            <person name="Bhattacharya S.S."/>
            <person name="Shirouzu T."/>
            <person name="Yoshinaga Y."/>
            <person name="Martin F.M."/>
            <person name="Grigoriev I.V."/>
            <person name="Hibbett D.S."/>
        </authorList>
    </citation>
    <scope>NUCLEOTIDE SEQUENCE [LARGE SCALE GENOMIC DNA]</scope>
    <source>
        <strain evidence="7 8">TUFC12733</strain>
    </source>
</reference>
<feature type="domain" description="BPL/LPL catalytic" evidence="6">
    <location>
        <begin position="45"/>
        <end position="247"/>
    </location>
</feature>
<comment type="pathway">
    <text evidence="1">Protein modification; protein lipoylation via endogenous pathway; protein N(6)-(lipoyl)lysine from octanoyl-[acyl-carrier-protein]: step 1/2.</text>
</comment>
<dbReference type="EC" id="2.3.1.181" evidence="3"/>
<dbReference type="SUPFAM" id="SSF55681">
    <property type="entry name" value="Class II aaRS and biotin synthetases"/>
    <property type="match status" value="1"/>
</dbReference>